<evidence type="ECO:0000313" key="3">
    <source>
        <dbReference type="EMBL" id="GAA2484703.1"/>
    </source>
</evidence>
<keyword evidence="2" id="KW-1133">Transmembrane helix</keyword>
<evidence type="ECO:0000256" key="1">
    <source>
        <dbReference type="SAM" id="MobiDB-lite"/>
    </source>
</evidence>
<keyword evidence="2" id="KW-0812">Transmembrane</keyword>
<name>A0ABP5YR63_9ACTN</name>
<feature type="transmembrane region" description="Helical" evidence="2">
    <location>
        <begin position="7"/>
        <end position="24"/>
    </location>
</feature>
<evidence type="ECO:0000256" key="2">
    <source>
        <dbReference type="SAM" id="Phobius"/>
    </source>
</evidence>
<sequence length="72" mass="7665">MAGERSDVAAGVFVAGLLVLLVSLVKGWWLLVLLAAAVMVGTVVATARRRRTGPDPDVTLRPGGEGRPWKRK</sequence>
<feature type="region of interest" description="Disordered" evidence="1">
    <location>
        <begin position="51"/>
        <end position="72"/>
    </location>
</feature>
<comment type="caution">
    <text evidence="3">The sequence shown here is derived from an EMBL/GenBank/DDBJ whole genome shotgun (WGS) entry which is preliminary data.</text>
</comment>
<evidence type="ECO:0000313" key="4">
    <source>
        <dbReference type="Proteomes" id="UP001501358"/>
    </source>
</evidence>
<dbReference type="EMBL" id="BAAATA010000009">
    <property type="protein sequence ID" value="GAA2484703.1"/>
    <property type="molecule type" value="Genomic_DNA"/>
</dbReference>
<dbReference type="RefSeq" id="WP_344382912.1">
    <property type="nucleotide sequence ID" value="NZ_BAAATA010000009.1"/>
</dbReference>
<keyword evidence="2" id="KW-0472">Membrane</keyword>
<gene>
    <name evidence="3" type="ORF">GCM10010406_21200</name>
</gene>
<reference evidence="4" key="1">
    <citation type="journal article" date="2019" name="Int. J. Syst. Evol. Microbiol.">
        <title>The Global Catalogue of Microorganisms (GCM) 10K type strain sequencing project: providing services to taxonomists for standard genome sequencing and annotation.</title>
        <authorList>
            <consortium name="The Broad Institute Genomics Platform"/>
            <consortium name="The Broad Institute Genome Sequencing Center for Infectious Disease"/>
            <person name="Wu L."/>
            <person name="Ma J."/>
        </authorList>
    </citation>
    <scope>NUCLEOTIDE SEQUENCE [LARGE SCALE GENOMIC DNA]</scope>
    <source>
        <strain evidence="4">JCM 6307</strain>
    </source>
</reference>
<keyword evidence="4" id="KW-1185">Reference proteome</keyword>
<organism evidence="3 4">
    <name type="scientific">Streptomyces thermolineatus</name>
    <dbReference type="NCBI Taxonomy" id="44033"/>
    <lineage>
        <taxon>Bacteria</taxon>
        <taxon>Bacillati</taxon>
        <taxon>Actinomycetota</taxon>
        <taxon>Actinomycetes</taxon>
        <taxon>Kitasatosporales</taxon>
        <taxon>Streptomycetaceae</taxon>
        <taxon>Streptomyces</taxon>
    </lineage>
</organism>
<protein>
    <submittedName>
        <fullName evidence="3">Uncharacterized protein</fullName>
    </submittedName>
</protein>
<dbReference type="Proteomes" id="UP001501358">
    <property type="component" value="Unassembled WGS sequence"/>
</dbReference>
<accession>A0ABP5YR63</accession>
<proteinExistence type="predicted"/>